<dbReference type="NCBIfam" id="TIGR00879">
    <property type="entry name" value="SP"/>
    <property type="match status" value="1"/>
</dbReference>
<dbReference type="STRING" id="394193.SAMN04489732_11596"/>
<dbReference type="InterPro" id="IPR005828">
    <property type="entry name" value="MFS_sugar_transport-like"/>
</dbReference>
<gene>
    <name evidence="10" type="ORF">SAMN04489732_11596</name>
</gene>
<keyword evidence="6 8" id="KW-0472">Membrane</keyword>
<dbReference type="PANTHER" id="PTHR48020">
    <property type="entry name" value="PROTON MYO-INOSITOL COTRANSPORTER"/>
    <property type="match status" value="1"/>
</dbReference>
<feature type="transmembrane region" description="Helical" evidence="8">
    <location>
        <begin position="88"/>
        <end position="108"/>
    </location>
</feature>
<dbReference type="SUPFAM" id="SSF103473">
    <property type="entry name" value="MFS general substrate transporter"/>
    <property type="match status" value="1"/>
</dbReference>
<organism evidence="10 11">
    <name type="scientific">Amycolatopsis saalfeldensis</name>
    <dbReference type="NCBI Taxonomy" id="394193"/>
    <lineage>
        <taxon>Bacteria</taxon>
        <taxon>Bacillati</taxon>
        <taxon>Actinomycetota</taxon>
        <taxon>Actinomycetes</taxon>
        <taxon>Pseudonocardiales</taxon>
        <taxon>Pseudonocardiaceae</taxon>
        <taxon>Amycolatopsis</taxon>
    </lineage>
</organism>
<feature type="transmembrane region" description="Helical" evidence="8">
    <location>
        <begin position="56"/>
        <end position="81"/>
    </location>
</feature>
<keyword evidence="3 7" id="KW-0813">Transport</keyword>
<evidence type="ECO:0000256" key="2">
    <source>
        <dbReference type="ARBA" id="ARBA00010992"/>
    </source>
</evidence>
<evidence type="ECO:0000256" key="8">
    <source>
        <dbReference type="SAM" id="Phobius"/>
    </source>
</evidence>
<keyword evidence="4 8" id="KW-0812">Transmembrane</keyword>
<feature type="transmembrane region" description="Helical" evidence="8">
    <location>
        <begin position="147"/>
        <end position="165"/>
    </location>
</feature>
<feature type="domain" description="Major facilitator superfamily (MFS) profile" evidence="9">
    <location>
        <begin position="23"/>
        <end position="435"/>
    </location>
</feature>
<evidence type="ECO:0000256" key="5">
    <source>
        <dbReference type="ARBA" id="ARBA00022989"/>
    </source>
</evidence>
<dbReference type="InterPro" id="IPR036259">
    <property type="entry name" value="MFS_trans_sf"/>
</dbReference>
<feature type="transmembrane region" description="Helical" evidence="8">
    <location>
        <begin position="19"/>
        <end position="36"/>
    </location>
</feature>
<comment type="similarity">
    <text evidence="2 7">Belongs to the major facilitator superfamily. Sugar transporter (TC 2.A.1.1) family.</text>
</comment>
<dbReference type="InterPro" id="IPR003663">
    <property type="entry name" value="Sugar/inositol_transpt"/>
</dbReference>
<dbReference type="Pfam" id="PF00083">
    <property type="entry name" value="Sugar_tr"/>
    <property type="match status" value="1"/>
</dbReference>
<evidence type="ECO:0000313" key="10">
    <source>
        <dbReference type="EMBL" id="SEP50985.1"/>
    </source>
</evidence>
<accession>A0A1H8YFQ7</accession>
<dbReference type="GO" id="GO:0005886">
    <property type="term" value="C:plasma membrane"/>
    <property type="evidence" value="ECO:0007669"/>
    <property type="project" value="UniProtKB-SubCell"/>
</dbReference>
<feature type="transmembrane region" description="Helical" evidence="8">
    <location>
        <begin position="177"/>
        <end position="196"/>
    </location>
</feature>
<evidence type="ECO:0000256" key="1">
    <source>
        <dbReference type="ARBA" id="ARBA00004651"/>
    </source>
</evidence>
<evidence type="ECO:0000256" key="4">
    <source>
        <dbReference type="ARBA" id="ARBA00022692"/>
    </source>
</evidence>
<feature type="transmembrane region" description="Helical" evidence="8">
    <location>
        <begin position="297"/>
        <end position="315"/>
    </location>
</feature>
<dbReference type="InterPro" id="IPR020846">
    <property type="entry name" value="MFS_dom"/>
</dbReference>
<feature type="transmembrane region" description="Helical" evidence="8">
    <location>
        <begin position="114"/>
        <end position="135"/>
    </location>
</feature>
<keyword evidence="11" id="KW-1185">Reference proteome</keyword>
<dbReference type="PROSITE" id="PS50850">
    <property type="entry name" value="MFS"/>
    <property type="match status" value="1"/>
</dbReference>
<dbReference type="Gene3D" id="1.20.1250.20">
    <property type="entry name" value="MFS general substrate transporter like domains"/>
    <property type="match status" value="1"/>
</dbReference>
<dbReference type="EMBL" id="FOEF01000015">
    <property type="protein sequence ID" value="SEP50985.1"/>
    <property type="molecule type" value="Genomic_DNA"/>
</dbReference>
<dbReference type="PRINTS" id="PR00171">
    <property type="entry name" value="SUGRTRNSPORT"/>
</dbReference>
<dbReference type="AlphaFoldDB" id="A0A1H8YFQ7"/>
<feature type="transmembrane region" description="Helical" evidence="8">
    <location>
        <begin position="346"/>
        <end position="369"/>
    </location>
</feature>
<protein>
    <submittedName>
        <fullName evidence="10">MFS transporter, sugar porter (SP) family</fullName>
    </submittedName>
</protein>
<keyword evidence="5 8" id="KW-1133">Transmembrane helix</keyword>
<evidence type="ECO:0000256" key="7">
    <source>
        <dbReference type="RuleBase" id="RU003346"/>
    </source>
</evidence>
<evidence type="ECO:0000256" key="3">
    <source>
        <dbReference type="ARBA" id="ARBA00022448"/>
    </source>
</evidence>
<comment type="subcellular location">
    <subcellularLocation>
        <location evidence="1">Cell membrane</location>
        <topology evidence="1">Multi-pass membrane protein</topology>
    </subcellularLocation>
</comment>
<feature type="transmembrane region" description="Helical" evidence="8">
    <location>
        <begin position="254"/>
        <end position="277"/>
    </location>
</feature>
<dbReference type="InterPro" id="IPR005829">
    <property type="entry name" value="Sugar_transporter_CS"/>
</dbReference>
<dbReference type="GO" id="GO:0022857">
    <property type="term" value="F:transmembrane transporter activity"/>
    <property type="evidence" value="ECO:0007669"/>
    <property type="project" value="InterPro"/>
</dbReference>
<evidence type="ECO:0000313" key="11">
    <source>
        <dbReference type="Proteomes" id="UP000198582"/>
    </source>
</evidence>
<proteinExistence type="inferred from homology"/>
<sequence length="454" mass="48580">MPDRTILQPAPATARMPRFVAVVAVLGGMAGLLYGYDSGAISTALPFVTKQFGLSSTAQGLVTSLILLGALPSIVAGTLVARRYDRRALLLVAGVIFVVGSVGCAVAPSVGWLLLARFVLGLAVGLANMFGLIYLTELAPKRTRGMISALYQLGVNIGILCAYAAGDALAGSESWQWMLGLGAAPAALFFAGMLASPRSPRWLILRGREAEAVGVLTRLRPTKADAVREAGEVTASLSVQEARLGDLFRRYRPALTITLVLTFFQVFTGINAVVYYAPTVFQGLAEHTSDTGIIANYSVGGALVLSTALSLPFIDRLGRVKLLAISLGVQVVPLLLLALFPHQSTLDVVCVFVYTFAFGFGLGPVFWLYVPEVLPLRARAIGMGVVTFTQYVFNFLFSLTFPDLLNAIGFWVFGIYAVLSLIGLVFVLKKVPETSGRSLEEIEANWRTRKPLPG</sequence>
<dbReference type="PROSITE" id="PS00217">
    <property type="entry name" value="SUGAR_TRANSPORT_2"/>
    <property type="match status" value="1"/>
</dbReference>
<feature type="transmembrane region" description="Helical" evidence="8">
    <location>
        <begin position="381"/>
        <end position="401"/>
    </location>
</feature>
<name>A0A1H8YFQ7_9PSEU</name>
<evidence type="ECO:0000259" key="9">
    <source>
        <dbReference type="PROSITE" id="PS50850"/>
    </source>
</evidence>
<feature type="transmembrane region" description="Helical" evidence="8">
    <location>
        <begin position="322"/>
        <end position="340"/>
    </location>
</feature>
<reference evidence="10 11" key="1">
    <citation type="submission" date="2016-10" db="EMBL/GenBank/DDBJ databases">
        <authorList>
            <person name="de Groot N.N."/>
        </authorList>
    </citation>
    <scope>NUCLEOTIDE SEQUENCE [LARGE SCALE GENOMIC DNA]</scope>
    <source>
        <strain evidence="10 11">DSM 44993</strain>
    </source>
</reference>
<dbReference type="InterPro" id="IPR050814">
    <property type="entry name" value="Myo-inositol_Transporter"/>
</dbReference>
<evidence type="ECO:0000256" key="6">
    <source>
        <dbReference type="ARBA" id="ARBA00023136"/>
    </source>
</evidence>
<dbReference type="PANTHER" id="PTHR48020:SF12">
    <property type="entry name" value="PROTON MYO-INOSITOL COTRANSPORTER"/>
    <property type="match status" value="1"/>
</dbReference>
<feature type="transmembrane region" description="Helical" evidence="8">
    <location>
        <begin position="407"/>
        <end position="428"/>
    </location>
</feature>
<dbReference type="Proteomes" id="UP000198582">
    <property type="component" value="Unassembled WGS sequence"/>
</dbReference>